<sequence>MSDLSAFTLFLAGDSTMADQPADVYPLTGWGQMLHRFVPADIRVANHAMSGRSSLSFINEGRLDAIMREAEPNDCLIIQFGHNDEKMEDPSRYTDPEVTYPAMLRRYLEAARSRGMRPVLATPVQRRTFAAGGTLYESHGAYPDAVRKLAAEEGVPLLDLAAKTKELYERLGPEKSRSLFVHAKPGELPNYPDGAEDNTHFSERGALRVAEIAAEGLAELGILPYVRRPA</sequence>
<keyword evidence="2" id="KW-0378">Hydrolase</keyword>
<comment type="similarity">
    <text evidence="1">Belongs to the 'GDSL' lipolytic enzyme family.</text>
</comment>
<feature type="domain" description="SGNH hydrolase-type esterase" evidence="3">
    <location>
        <begin position="13"/>
        <end position="205"/>
    </location>
</feature>
<protein>
    <submittedName>
        <fullName evidence="4">Rhamnogalacturonan acetylesterase RhgT</fullName>
    </submittedName>
</protein>
<dbReference type="PANTHER" id="PTHR43695">
    <property type="entry name" value="PUTATIVE (AFU_ORTHOLOGUE AFUA_2G17250)-RELATED"/>
    <property type="match status" value="1"/>
</dbReference>
<dbReference type="RefSeq" id="WP_213483307.1">
    <property type="nucleotide sequence ID" value="NZ_CAJRAY010000009.1"/>
</dbReference>
<evidence type="ECO:0000259" key="3">
    <source>
        <dbReference type="Pfam" id="PF13472"/>
    </source>
</evidence>
<dbReference type="CDD" id="cd01821">
    <property type="entry name" value="Rhamnogalacturan_acetylesterase_like"/>
    <property type="match status" value="1"/>
</dbReference>
<dbReference type="EMBL" id="CAJRAY010000009">
    <property type="protein sequence ID" value="CAG5078583.1"/>
    <property type="molecule type" value="Genomic_DNA"/>
</dbReference>
<dbReference type="Gene3D" id="3.40.50.1110">
    <property type="entry name" value="SGNH hydrolase"/>
    <property type="match status" value="1"/>
</dbReference>
<evidence type="ECO:0000256" key="2">
    <source>
        <dbReference type="ARBA" id="ARBA00022801"/>
    </source>
</evidence>
<evidence type="ECO:0000313" key="5">
    <source>
        <dbReference type="Proteomes" id="UP000681526"/>
    </source>
</evidence>
<evidence type="ECO:0000313" key="4">
    <source>
        <dbReference type="EMBL" id="CAG5078583.1"/>
    </source>
</evidence>
<keyword evidence="5" id="KW-1185">Reference proteome</keyword>
<dbReference type="InterPro" id="IPR037459">
    <property type="entry name" value="RhgT-like"/>
</dbReference>
<dbReference type="InterPro" id="IPR013830">
    <property type="entry name" value="SGNH_hydro"/>
</dbReference>
<accession>A0ABM8V069</accession>
<dbReference type="InterPro" id="IPR036514">
    <property type="entry name" value="SGNH_hydro_sf"/>
</dbReference>
<name>A0ABM8V069_THEXY</name>
<dbReference type="Proteomes" id="UP000681526">
    <property type="component" value="Unassembled WGS sequence"/>
</dbReference>
<dbReference type="Pfam" id="PF13472">
    <property type="entry name" value="Lipase_GDSL_2"/>
    <property type="match status" value="1"/>
</dbReference>
<proteinExistence type="inferred from homology"/>
<evidence type="ECO:0000256" key="1">
    <source>
        <dbReference type="ARBA" id="ARBA00008668"/>
    </source>
</evidence>
<gene>
    <name evidence="4" type="primary">txxe 183-rhgT</name>
    <name evidence="4" type="ORF">TXXE_02375</name>
</gene>
<dbReference type="PANTHER" id="PTHR43695:SF1">
    <property type="entry name" value="RHAMNOGALACTURONAN ACETYLESTERASE"/>
    <property type="match status" value="1"/>
</dbReference>
<reference evidence="4 5" key="1">
    <citation type="submission" date="2021-04" db="EMBL/GenBank/DDBJ databases">
        <authorList>
            <person name="Rakotoarivonina H."/>
        </authorList>
    </citation>
    <scope>NUCLEOTIDE SEQUENCE [LARGE SCALE GENOMIC DNA]</scope>
    <source>
        <strain evidence="4 5">XE</strain>
    </source>
</reference>
<organism evidence="4 5">
    <name type="scientific">Thermobacillus xylanilyticus</name>
    <dbReference type="NCBI Taxonomy" id="76633"/>
    <lineage>
        <taxon>Bacteria</taxon>
        <taxon>Bacillati</taxon>
        <taxon>Bacillota</taxon>
        <taxon>Bacilli</taxon>
        <taxon>Bacillales</taxon>
        <taxon>Paenibacillaceae</taxon>
        <taxon>Thermobacillus</taxon>
    </lineage>
</organism>
<dbReference type="SUPFAM" id="SSF52266">
    <property type="entry name" value="SGNH hydrolase"/>
    <property type="match status" value="1"/>
</dbReference>
<comment type="caution">
    <text evidence="4">The sequence shown here is derived from an EMBL/GenBank/DDBJ whole genome shotgun (WGS) entry which is preliminary data.</text>
</comment>